<comment type="caution">
    <text evidence="2">The sequence shown here is derived from an EMBL/GenBank/DDBJ whole genome shotgun (WGS) entry which is preliminary data.</text>
</comment>
<dbReference type="EMBL" id="ARYK01000004">
    <property type="protein sequence ID" value="KCZ92210.1"/>
    <property type="molecule type" value="Genomic_DNA"/>
</dbReference>
<name>A0A059FNE4_9PROT</name>
<protein>
    <submittedName>
        <fullName evidence="2">Uncharacterized protein</fullName>
    </submittedName>
</protein>
<reference evidence="2 3" key="1">
    <citation type="journal article" date="2014" name="Antonie Van Leeuwenhoek">
        <title>Hyphomonas beringensis sp. nov. and Hyphomonas chukchiensis sp. nov., isolated from surface seawater of the Bering Sea and Chukchi Sea.</title>
        <authorList>
            <person name="Li C."/>
            <person name="Lai Q."/>
            <person name="Li G."/>
            <person name="Dong C."/>
            <person name="Wang J."/>
            <person name="Liao Y."/>
            <person name="Shao Z."/>
        </authorList>
    </citation>
    <scope>NUCLEOTIDE SEQUENCE [LARGE SCALE GENOMIC DNA]</scope>
    <source>
        <strain evidence="2 3">MHS-2</strain>
    </source>
</reference>
<sequence>MSDSFLSSLPRFDRVGAPMAVDKRRLLLGKGPAPVETATDEEPEEEAPAPDDHAAPTGIGEYTAEQAFSGSVARVPEFEEIEILLKVLSDTIDKVEQQSRDHTVQVIQAMASRLFPELARQFLAEEIGRHLPIMIPASVQGVEIHAQPEMADKLQKVIDHSVSLAERCSFVPVTDPDDAQVRISWGSGGLTFDFDRLMQACLAQLNSTQATIDE</sequence>
<dbReference type="OrthoDB" id="7628610at2"/>
<proteinExistence type="predicted"/>
<evidence type="ECO:0000313" key="3">
    <source>
        <dbReference type="Proteomes" id="UP000025171"/>
    </source>
</evidence>
<evidence type="ECO:0000256" key="1">
    <source>
        <dbReference type="SAM" id="MobiDB-lite"/>
    </source>
</evidence>
<feature type="compositionally biased region" description="Acidic residues" evidence="1">
    <location>
        <begin position="38"/>
        <end position="49"/>
    </location>
</feature>
<evidence type="ECO:0000313" key="2">
    <source>
        <dbReference type="EMBL" id="KCZ92210.1"/>
    </source>
</evidence>
<dbReference type="AlphaFoldDB" id="A0A059FNE4"/>
<gene>
    <name evidence="2" type="ORF">HJO_09249</name>
</gene>
<organism evidence="2 3">
    <name type="scientific">Hyphomonas johnsonii MHS-2</name>
    <dbReference type="NCBI Taxonomy" id="1280950"/>
    <lineage>
        <taxon>Bacteria</taxon>
        <taxon>Pseudomonadati</taxon>
        <taxon>Pseudomonadota</taxon>
        <taxon>Alphaproteobacteria</taxon>
        <taxon>Hyphomonadales</taxon>
        <taxon>Hyphomonadaceae</taxon>
        <taxon>Hyphomonas</taxon>
    </lineage>
</organism>
<dbReference type="PATRIC" id="fig|1280950.3.peg.1851"/>
<dbReference type="Proteomes" id="UP000025171">
    <property type="component" value="Unassembled WGS sequence"/>
</dbReference>
<feature type="region of interest" description="Disordered" evidence="1">
    <location>
        <begin position="28"/>
        <end position="58"/>
    </location>
</feature>
<dbReference type="RefSeq" id="WP_035616427.1">
    <property type="nucleotide sequence ID" value="NZ_ARYK01000004.1"/>
</dbReference>
<keyword evidence="3" id="KW-1185">Reference proteome</keyword>
<accession>A0A059FNE4</accession>
<dbReference type="STRING" id="1280950.HJO_09249"/>